<proteinExistence type="predicted"/>
<dbReference type="Gene3D" id="3.40.50.1110">
    <property type="entry name" value="SGNH hydrolase"/>
    <property type="match status" value="1"/>
</dbReference>
<keyword evidence="3" id="KW-1185">Reference proteome</keyword>
<protein>
    <recommendedName>
        <fullName evidence="4">SGNH/GDSL hydrolase family protein</fullName>
    </recommendedName>
</protein>
<dbReference type="Proteomes" id="UP000623301">
    <property type="component" value="Unassembled WGS sequence"/>
</dbReference>
<evidence type="ECO:0008006" key="4">
    <source>
        <dbReference type="Google" id="ProtNLM"/>
    </source>
</evidence>
<dbReference type="EMBL" id="JAEHFJ010000001">
    <property type="protein sequence ID" value="MBJ2172605.1"/>
    <property type="molecule type" value="Genomic_DNA"/>
</dbReference>
<evidence type="ECO:0000313" key="3">
    <source>
        <dbReference type="Proteomes" id="UP000623301"/>
    </source>
</evidence>
<feature type="transmembrane region" description="Helical" evidence="1">
    <location>
        <begin position="12"/>
        <end position="34"/>
    </location>
</feature>
<comment type="caution">
    <text evidence="2">The sequence shown here is derived from an EMBL/GenBank/DDBJ whole genome shotgun (WGS) entry which is preliminary data.</text>
</comment>
<evidence type="ECO:0000256" key="1">
    <source>
        <dbReference type="SAM" id="Phobius"/>
    </source>
</evidence>
<name>A0ABS0WKV0_9FLAO</name>
<keyword evidence="1" id="KW-0812">Transmembrane</keyword>
<accession>A0ABS0WKV0</accession>
<organism evidence="2 3">
    <name type="scientific">Aureibaculum flavum</name>
    <dbReference type="NCBI Taxonomy" id="2795986"/>
    <lineage>
        <taxon>Bacteria</taxon>
        <taxon>Pseudomonadati</taxon>
        <taxon>Bacteroidota</taxon>
        <taxon>Flavobacteriia</taxon>
        <taxon>Flavobacteriales</taxon>
        <taxon>Flavobacteriaceae</taxon>
        <taxon>Aureibaculum</taxon>
    </lineage>
</organism>
<evidence type="ECO:0000313" key="2">
    <source>
        <dbReference type="EMBL" id="MBJ2172605.1"/>
    </source>
</evidence>
<dbReference type="RefSeq" id="WP_198839459.1">
    <property type="nucleotide sequence ID" value="NZ_JAEHFJ010000001.1"/>
</dbReference>
<dbReference type="SUPFAM" id="SSF52266">
    <property type="entry name" value="SGNH hydrolase"/>
    <property type="match status" value="1"/>
</dbReference>
<dbReference type="InterPro" id="IPR036514">
    <property type="entry name" value="SGNH_hydro_sf"/>
</dbReference>
<sequence length="312" mass="35820">MQDNSFILNFNIIKKIVLNISLVFIVVGIFDFLIGNTLRFFYFKESSGLHYRTTYAIDSTQADVLIFGASTANHHYVPQVFENSLNMTYYNTGRDGQGILYQLAVLKSILKRYKPSVIILDHTARFNNSEKDFERLSALLPYYKDHKEIRAIIEKKSSFEQIKLLSNIYPYNSNMLTIALGNLEFNKKRKPDIKGYVELNGIWEGALDSINNKGDINNDIIKIRALEEFIELSKNSGANLFIIKSPVFKISPNNIDSLLTTISLKHKIPFYNFKQDSIFLNNPFLFKDLVHLNKEGATVISNIICDSIKQHL</sequence>
<gene>
    <name evidence="2" type="ORF">JBL43_00035</name>
</gene>
<reference evidence="2 3" key="1">
    <citation type="submission" date="2020-12" db="EMBL/GenBank/DDBJ databases">
        <title>Aureibaculum luteum sp. nov. and Aureibaculum flavum sp. nov., novel members of the family Flavobacteriaceae isolated from Antarctic intertidal sediments.</title>
        <authorList>
            <person name="He X."/>
            <person name="Zhang X."/>
        </authorList>
    </citation>
    <scope>NUCLEOTIDE SEQUENCE [LARGE SCALE GENOMIC DNA]</scope>
    <source>
        <strain evidence="2 3">A20</strain>
    </source>
</reference>
<keyword evidence="1" id="KW-0472">Membrane</keyword>
<keyword evidence="1" id="KW-1133">Transmembrane helix</keyword>